<dbReference type="KEGG" id="lgn:ABM34_04440"/>
<dbReference type="SMART" id="SM00942">
    <property type="entry name" value="PriCT_1"/>
    <property type="match status" value="1"/>
</dbReference>
<feature type="domain" description="DNA primase/polymerase bifunctional N-terminal" evidence="2">
    <location>
        <begin position="8"/>
        <end position="160"/>
    </location>
</feature>
<dbReference type="Proteomes" id="UP000036106">
    <property type="component" value="Chromosome"/>
</dbReference>
<dbReference type="Pfam" id="PF09250">
    <property type="entry name" value="Prim-Pol"/>
    <property type="match status" value="1"/>
</dbReference>
<dbReference type="PATRIC" id="fig|1007676.4.peg.910"/>
<reference evidence="4" key="1">
    <citation type="submission" date="2015-07" db="EMBL/GenBank/DDBJ databases">
        <title>Lactobacillus ginsenosidimutans/EMML 3141/ whole genome sequencing.</title>
        <authorList>
            <person name="Kim M.K."/>
            <person name="Im W.-T."/>
            <person name="Srinivasan S."/>
            <person name="Lee J.-J."/>
        </authorList>
    </citation>
    <scope>NUCLEOTIDE SEQUENCE [LARGE SCALE GENOMIC DNA]</scope>
    <source>
        <strain evidence="4">EMML 3041</strain>
    </source>
</reference>
<evidence type="ECO:0000259" key="1">
    <source>
        <dbReference type="SMART" id="SM00942"/>
    </source>
</evidence>
<dbReference type="InterPro" id="IPR014820">
    <property type="entry name" value="PriCT_1"/>
</dbReference>
<dbReference type="Pfam" id="PF08708">
    <property type="entry name" value="PriCT_1"/>
    <property type="match status" value="1"/>
</dbReference>
<accession>A0A0H4QIL7</accession>
<dbReference type="RefSeq" id="WP_048703764.1">
    <property type="nucleotide sequence ID" value="NZ_CP012034.1"/>
</dbReference>
<dbReference type="SUPFAM" id="SSF56747">
    <property type="entry name" value="Prim-pol domain"/>
    <property type="match status" value="1"/>
</dbReference>
<protein>
    <submittedName>
        <fullName evidence="3">DNA primase</fullName>
    </submittedName>
</protein>
<dbReference type="OrthoDB" id="2303110at2"/>
<keyword evidence="4" id="KW-1185">Reference proteome</keyword>
<dbReference type="CDD" id="cd04859">
    <property type="entry name" value="Prim_Pol"/>
    <property type="match status" value="1"/>
</dbReference>
<dbReference type="AlphaFoldDB" id="A0A0H4QIL7"/>
<organism evidence="3 4">
    <name type="scientific">Companilactobacillus ginsenosidimutans</name>
    <dbReference type="NCBI Taxonomy" id="1007676"/>
    <lineage>
        <taxon>Bacteria</taxon>
        <taxon>Bacillati</taxon>
        <taxon>Bacillota</taxon>
        <taxon>Bacilli</taxon>
        <taxon>Lactobacillales</taxon>
        <taxon>Lactobacillaceae</taxon>
        <taxon>Companilactobacillus</taxon>
    </lineage>
</organism>
<proteinExistence type="predicted"/>
<dbReference type="EMBL" id="CP012034">
    <property type="protein sequence ID" value="AKP66876.1"/>
    <property type="molecule type" value="Genomic_DNA"/>
</dbReference>
<dbReference type="InterPro" id="IPR015330">
    <property type="entry name" value="DNA_primase/pol_bifunc_N"/>
</dbReference>
<evidence type="ECO:0000259" key="2">
    <source>
        <dbReference type="SMART" id="SM00943"/>
    </source>
</evidence>
<name>A0A0H4QIL7_9LACO</name>
<dbReference type="STRING" id="1007676.ABM34_04440"/>
<dbReference type="SMART" id="SM00943">
    <property type="entry name" value="Prim-Pol"/>
    <property type="match status" value="1"/>
</dbReference>
<sequence length="264" mass="29883">MDCLVNYAVAYAKKGMSVLPMKDKQPLIKFADKPPLTPDEIRKIWKQYPYAQIALRTVNFFVVDIDEHQDGADGFKSIEQFNHKELLKDTLSQKTAGGGRQLFYLKRKDIEVRQNIGWLPGVDVKAHPNNYVVIAPSERNGKKYEWENHNPIVTPDRQLIELINAREKGTTITFSNYDSGKKTATTNLFETIVNGLGDDGTRNNSLTSFVGGLLYRNVPDKVAYQLAQLANENTPDPLPEQEFNRTFTSMLTKDMRRRGGGKTG</sequence>
<feature type="domain" description="Primase C-terminal 1" evidence="1">
    <location>
        <begin position="191"/>
        <end position="256"/>
    </location>
</feature>
<evidence type="ECO:0000313" key="3">
    <source>
        <dbReference type="EMBL" id="AKP66876.1"/>
    </source>
</evidence>
<gene>
    <name evidence="3" type="ORF">ABM34_04440</name>
</gene>
<evidence type="ECO:0000313" key="4">
    <source>
        <dbReference type="Proteomes" id="UP000036106"/>
    </source>
</evidence>